<accession>A0A9W4UMJ1</accession>
<name>A0A9W4UMJ1_9PLEO</name>
<dbReference type="EMBL" id="CAOQHR010000008">
    <property type="protein sequence ID" value="CAI6338439.1"/>
    <property type="molecule type" value="Genomic_DNA"/>
</dbReference>
<sequence length="54" mass="6130">MMRWKSRTVLCACTAALPRDRADWKGLKIDSSNHLPSGILSLLDAVRFYGVRRP</sequence>
<comment type="caution">
    <text evidence="1">The sequence shown here is derived from an EMBL/GenBank/DDBJ whole genome shotgun (WGS) entry which is preliminary data.</text>
</comment>
<proteinExistence type="predicted"/>
<gene>
    <name evidence="1" type="ORF">PDIGIT_LOCUS11567</name>
</gene>
<organism evidence="1 2">
    <name type="scientific">Periconia digitata</name>
    <dbReference type="NCBI Taxonomy" id="1303443"/>
    <lineage>
        <taxon>Eukaryota</taxon>
        <taxon>Fungi</taxon>
        <taxon>Dikarya</taxon>
        <taxon>Ascomycota</taxon>
        <taxon>Pezizomycotina</taxon>
        <taxon>Dothideomycetes</taxon>
        <taxon>Pleosporomycetidae</taxon>
        <taxon>Pleosporales</taxon>
        <taxon>Massarineae</taxon>
        <taxon>Periconiaceae</taxon>
        <taxon>Periconia</taxon>
    </lineage>
</organism>
<protein>
    <submittedName>
        <fullName evidence="1">Uncharacterized protein</fullName>
    </submittedName>
</protein>
<reference evidence="1" key="1">
    <citation type="submission" date="2023-01" db="EMBL/GenBank/DDBJ databases">
        <authorList>
            <person name="Van Ghelder C."/>
            <person name="Rancurel C."/>
        </authorList>
    </citation>
    <scope>NUCLEOTIDE SEQUENCE</scope>
    <source>
        <strain evidence="1">CNCM I-4278</strain>
    </source>
</reference>
<dbReference type="AlphaFoldDB" id="A0A9W4UMJ1"/>
<evidence type="ECO:0000313" key="1">
    <source>
        <dbReference type="EMBL" id="CAI6338439.1"/>
    </source>
</evidence>
<keyword evidence="2" id="KW-1185">Reference proteome</keyword>
<evidence type="ECO:0000313" key="2">
    <source>
        <dbReference type="Proteomes" id="UP001152607"/>
    </source>
</evidence>
<dbReference type="Proteomes" id="UP001152607">
    <property type="component" value="Unassembled WGS sequence"/>
</dbReference>